<evidence type="ECO:0000256" key="1">
    <source>
        <dbReference type="ARBA" id="ARBA00004123"/>
    </source>
</evidence>
<organism evidence="12 13">
    <name type="scientific">Phlebotomus papatasi</name>
    <name type="common">Sandfly</name>
    <dbReference type="NCBI Taxonomy" id="29031"/>
    <lineage>
        <taxon>Eukaryota</taxon>
        <taxon>Metazoa</taxon>
        <taxon>Ecdysozoa</taxon>
        <taxon>Arthropoda</taxon>
        <taxon>Hexapoda</taxon>
        <taxon>Insecta</taxon>
        <taxon>Pterygota</taxon>
        <taxon>Neoptera</taxon>
        <taxon>Endopterygota</taxon>
        <taxon>Diptera</taxon>
        <taxon>Nematocera</taxon>
        <taxon>Psychodoidea</taxon>
        <taxon>Psychodidae</taxon>
        <taxon>Phlebotomus</taxon>
        <taxon>Phlebotomus</taxon>
    </lineage>
</organism>
<keyword evidence="2" id="KW-0479">Metal-binding</keyword>
<keyword evidence="5" id="KW-0862">Zinc</keyword>
<feature type="region of interest" description="Disordered" evidence="10">
    <location>
        <begin position="955"/>
        <end position="1024"/>
    </location>
</feature>
<dbReference type="Proteomes" id="UP000092462">
    <property type="component" value="Unassembled WGS sequence"/>
</dbReference>
<comment type="subcellular location">
    <subcellularLocation>
        <location evidence="1">Nucleus</location>
    </subcellularLocation>
</comment>
<reference evidence="12" key="1">
    <citation type="submission" date="2022-08" db="UniProtKB">
        <authorList>
            <consortium name="EnsemblMetazoa"/>
        </authorList>
    </citation>
    <scope>IDENTIFICATION</scope>
    <source>
        <strain evidence="12">Israel</strain>
    </source>
</reference>
<dbReference type="SUPFAM" id="SSF57667">
    <property type="entry name" value="beta-beta-alpha zinc fingers"/>
    <property type="match status" value="3"/>
</dbReference>
<dbReference type="SMART" id="SM00355">
    <property type="entry name" value="ZnF_C2H2"/>
    <property type="match status" value="7"/>
</dbReference>
<feature type="domain" description="C2H2-type" evidence="11">
    <location>
        <begin position="636"/>
        <end position="663"/>
    </location>
</feature>
<feature type="compositionally biased region" description="Acidic residues" evidence="10">
    <location>
        <begin position="226"/>
        <end position="248"/>
    </location>
</feature>
<dbReference type="Pfam" id="PF21549">
    <property type="entry name" value="PRDM2_PR"/>
    <property type="match status" value="1"/>
</dbReference>
<dbReference type="InterPro" id="IPR036236">
    <property type="entry name" value="Znf_C2H2_sf"/>
</dbReference>
<feature type="compositionally biased region" description="Low complexity" evidence="10">
    <location>
        <begin position="1104"/>
        <end position="1113"/>
    </location>
</feature>
<evidence type="ECO:0000313" key="12">
    <source>
        <dbReference type="EnsemblMetazoa" id="PPAI001687-PA"/>
    </source>
</evidence>
<dbReference type="Gene3D" id="3.30.160.60">
    <property type="entry name" value="Classic Zinc Finger"/>
    <property type="match status" value="4"/>
</dbReference>
<dbReference type="InterPro" id="IPR001214">
    <property type="entry name" value="SET_dom"/>
</dbReference>
<feature type="domain" description="C2H2-type" evidence="11">
    <location>
        <begin position="668"/>
        <end position="696"/>
    </location>
</feature>
<feature type="domain" description="C2H2-type" evidence="11">
    <location>
        <begin position="701"/>
        <end position="729"/>
    </location>
</feature>
<dbReference type="GO" id="GO:0008270">
    <property type="term" value="F:zinc ion binding"/>
    <property type="evidence" value="ECO:0007669"/>
    <property type="project" value="UniProtKB-KW"/>
</dbReference>
<dbReference type="EMBL" id="AJVK01002887">
    <property type="status" value="NOT_ANNOTATED_CDS"/>
    <property type="molecule type" value="Genomic_DNA"/>
</dbReference>
<feature type="region of interest" description="Disordered" evidence="10">
    <location>
        <begin position="1104"/>
        <end position="1127"/>
    </location>
</feature>
<dbReference type="InterPro" id="IPR013087">
    <property type="entry name" value="Znf_C2H2_type"/>
</dbReference>
<keyword evidence="6" id="KW-0805">Transcription regulation</keyword>
<feature type="compositionally biased region" description="Polar residues" evidence="10">
    <location>
        <begin position="955"/>
        <end position="969"/>
    </location>
</feature>
<dbReference type="PROSITE" id="PS50157">
    <property type="entry name" value="ZINC_FINGER_C2H2_2"/>
    <property type="match status" value="5"/>
</dbReference>
<dbReference type="GO" id="GO:0005634">
    <property type="term" value="C:nucleus"/>
    <property type="evidence" value="ECO:0007669"/>
    <property type="project" value="UniProtKB-SubCell"/>
</dbReference>
<feature type="region of interest" description="Disordered" evidence="10">
    <location>
        <begin position="310"/>
        <end position="352"/>
    </location>
</feature>
<accession>A0A1B0D2W4</accession>
<proteinExistence type="predicted"/>
<dbReference type="FunFam" id="3.30.160.60:FF:001636">
    <property type="entry name" value="CLUMA_CG004886, isoform A"/>
    <property type="match status" value="1"/>
</dbReference>
<dbReference type="Gene3D" id="2.170.270.10">
    <property type="entry name" value="SET domain"/>
    <property type="match status" value="1"/>
</dbReference>
<feature type="compositionally biased region" description="Acidic residues" evidence="10">
    <location>
        <begin position="329"/>
        <end position="338"/>
    </location>
</feature>
<evidence type="ECO:0000256" key="7">
    <source>
        <dbReference type="ARBA" id="ARBA00023125"/>
    </source>
</evidence>
<dbReference type="InterPro" id="IPR050331">
    <property type="entry name" value="Zinc_finger"/>
</dbReference>
<dbReference type="EnsemblMetazoa" id="PPAI001687-RA">
    <property type="protein sequence ID" value="PPAI001687-PA"/>
    <property type="gene ID" value="PPAI001687"/>
</dbReference>
<evidence type="ECO:0000256" key="4">
    <source>
        <dbReference type="ARBA" id="ARBA00022771"/>
    </source>
</evidence>
<dbReference type="FunFam" id="3.30.160.60:FF:001536">
    <property type="entry name" value="CLUMA_CG004886, isoform A"/>
    <property type="match status" value="1"/>
</dbReference>
<evidence type="ECO:0000256" key="10">
    <source>
        <dbReference type="SAM" id="MobiDB-lite"/>
    </source>
</evidence>
<dbReference type="VEuPathDB" id="VectorBase:PPAPM1_009347"/>
<dbReference type="InterPro" id="IPR046341">
    <property type="entry name" value="SET_dom_sf"/>
</dbReference>
<dbReference type="GO" id="GO:0008170">
    <property type="term" value="F:N-methyltransferase activity"/>
    <property type="evidence" value="ECO:0007669"/>
    <property type="project" value="UniProtKB-ARBA"/>
</dbReference>
<keyword evidence="8" id="KW-0804">Transcription</keyword>
<feature type="region of interest" description="Disordered" evidence="10">
    <location>
        <begin position="211"/>
        <end position="248"/>
    </location>
</feature>
<dbReference type="GO" id="GO:0008757">
    <property type="term" value="F:S-adenosylmethionine-dependent methyltransferase activity"/>
    <property type="evidence" value="ECO:0007669"/>
    <property type="project" value="UniProtKB-ARBA"/>
</dbReference>
<dbReference type="GO" id="GO:0008276">
    <property type="term" value="F:protein methyltransferase activity"/>
    <property type="evidence" value="ECO:0007669"/>
    <property type="project" value="UniProtKB-ARBA"/>
</dbReference>
<keyword evidence="3" id="KW-0677">Repeat</keyword>
<dbReference type="PROSITE" id="PS00028">
    <property type="entry name" value="ZINC_FINGER_C2H2_1"/>
    <property type="match status" value="5"/>
</dbReference>
<evidence type="ECO:0000256" key="5">
    <source>
        <dbReference type="ARBA" id="ARBA00022833"/>
    </source>
</evidence>
<feature type="region of interest" description="Disordered" evidence="10">
    <location>
        <begin position="819"/>
        <end position="839"/>
    </location>
</feature>
<evidence type="ECO:0000256" key="2">
    <source>
        <dbReference type="ARBA" id="ARBA00022723"/>
    </source>
</evidence>
<feature type="region of interest" description="Disordered" evidence="10">
    <location>
        <begin position="1156"/>
        <end position="1175"/>
    </location>
</feature>
<evidence type="ECO:0000313" key="13">
    <source>
        <dbReference type="Proteomes" id="UP000092462"/>
    </source>
</evidence>
<evidence type="ECO:0000256" key="9">
    <source>
        <dbReference type="ARBA" id="ARBA00023242"/>
    </source>
</evidence>
<dbReference type="GO" id="GO:0010468">
    <property type="term" value="P:regulation of gene expression"/>
    <property type="evidence" value="ECO:0007669"/>
    <property type="project" value="TreeGrafter"/>
</dbReference>
<dbReference type="PANTHER" id="PTHR16515:SF49">
    <property type="entry name" value="GASTRULA ZINC FINGER PROTEIN XLCGF49.1-LIKE-RELATED"/>
    <property type="match status" value="1"/>
</dbReference>
<protein>
    <recommendedName>
        <fullName evidence="11">C2H2-type domain-containing protein</fullName>
    </recommendedName>
</protein>
<evidence type="ECO:0000259" key="11">
    <source>
        <dbReference type="PROSITE" id="PS50157"/>
    </source>
</evidence>
<dbReference type="EMBL" id="AJVK01002886">
    <property type="status" value="NOT_ANNOTATED_CDS"/>
    <property type="molecule type" value="Genomic_DNA"/>
</dbReference>
<evidence type="ECO:0000256" key="3">
    <source>
        <dbReference type="ARBA" id="ARBA00022737"/>
    </source>
</evidence>
<feature type="region of interest" description="Disordered" evidence="10">
    <location>
        <begin position="1273"/>
        <end position="1307"/>
    </location>
</feature>
<keyword evidence="13" id="KW-1185">Reference proteome</keyword>
<dbReference type="VEuPathDB" id="VectorBase:PPAI001687"/>
<keyword evidence="7" id="KW-0238">DNA-binding</keyword>
<feature type="compositionally biased region" description="Low complexity" evidence="10">
    <location>
        <begin position="970"/>
        <end position="979"/>
    </location>
</feature>
<keyword evidence="9" id="KW-0539">Nucleus</keyword>
<evidence type="ECO:0000256" key="6">
    <source>
        <dbReference type="ARBA" id="ARBA00023015"/>
    </source>
</evidence>
<feature type="region of interest" description="Disordered" evidence="10">
    <location>
        <begin position="1"/>
        <end position="32"/>
    </location>
</feature>
<feature type="domain" description="C2H2-type" evidence="11">
    <location>
        <begin position="759"/>
        <end position="789"/>
    </location>
</feature>
<name>A0A1B0D2W4_PHLPP</name>
<sequence>MPKSHESSSEFEFSNENQQPNTTPHNRNVPLGVNSKKFRHQNFSKNIYIGTRNAERWDTFRSTLAFKNDVEFVSYLLKLAENDLANGNGRHSIKGNFTGLSLDQSQTSSSDKIVKGVSESSESIYSAATAASIVPKKVKKVQFQDNLNGIIRSCDPLPAFSGVHSKDPLSDFRNPLEDSTSEVLDCRIAEKIKTELCEMKTKEKEMSLVAKLPFPVDPTDPKDQESEFYDEEEEEDDEEEPPLDLPEDTGEALCLTAIKRRDLVDSTSSASLPPAPLKGTKKKSVKFLSGDTLDLKKPRGRPKLLKHDVRKAPQDGRHLPSIMGPLDLNNDEENEAELEPQFPQSEDEETTGPFDEVTGLPRSAICCFCDAPHTSEECPMRNAELQIVDSVERGIWLEQNQEVAEEYAKQHVIMIKTEEREELIEDDEIGESNSGSSLMDDVLPPITAFQDNLPTFADASLPRQFEFRHVNDLQCVFTISSIPKYTKLGPLIGKIIPATDIGDDNQMQYIIETCDNGKSEFISLENKNESNWMRYIRPAASRESRNLSLVCIDKMVFFVSIMDIPEGCELLYWSCGGCNLKFEHPLYYRTHCSVFHDPAFSLTIRKYHCKVCSIAVLGKENIMKHAAQMHDGKGAYQCQFCKKFFLRLNYLEMHRTYGCSANPQRARPLCDFCGRKFCQPQKLKVHIKRMHSDMADVLRDFQCKLCSKLLGSRAALQRHSKEVHSRNSAVVSCPRCQKLFQNRSNLKIHMLTHSGVRPFKCSENECNAAFTTKQCLQFHYKKVHGYSQEQMPKIERSIAYTFDAYSGGMKVDFMEQTPRRRRKSLEEGNAQGNFPEKRKYNRRVVDEDLLNTSGSVHKTSISDLCKNETNLSLLSSKISSLLNHELNQVKFRRRNSISTDNFNPEDLHKNDETHMDNISDLKVKLTEADNKSRDSLDDSQDNQHTAQLNLVESFLSSSTGEQSNPLQAMQSQLDEQQQQQEDDDRQSTFSAPSRHKDFAAPMNSSLIPSKGSKKWMNDQQNQSTEGSLMAVNRDFITRLMMNGTNVNSSATGDDEDSSTILDVVDNHPQNASQYDLQQMHLPSLPMTSHIHHQPFISSFYNGGAQSSAAATTSGQGGSGATVRSASATGNSTSASLLVEAALNSVSNIIDSGDRESCELAKNPNANSSRLEEEHELNSHMDVDIDSIPNEHHSIDGGNESGGALALAESAYHHHNNMSPLDNEVKLMKSLNNFQMSNMQQFSAPSTSATNQIIMADSPSVANSGADLMHDNDIDVDTASTPRTMDRTESNGFRNYHHPSTPSPRDISPGQDYRATAAMYAAAGNTNHVPSPQALSRRNYQSEQNAMMSPTASPPIPRYGFTDDMCRKREHDPSASMIEAQTMDRRENPHMGAGSGGQLSSDEDSIVIAQNLSVNNNNNEDLKMKMNPSMDLLYAKYEQQVNAGQDLADLRMKYNTNESTLDVSDFRGAGTNSGSESMSEIQGLDMSSRPGLSGYSHHNFQISSAGANLSLNRYHHHIYDILSEREQQQQSDHHQLQLQQQMMLQDQMAGAEAESDQTTSVDLSRTTSYVVTSPPALPYSHPHSDMLRMVSLELNSNSSSGMIVGNNSHHGRSFLPSQIQHNSRDSLSAVEHHRLLSTAEQHRLLASNTAAAAEQLSNPAASLASNHRLIVDPATHLLMEPNNRLLSSENNRLLDQTSRILADSSSVNRHMVPSRDFGAYQVTSNNYHHLVRQNLAGSSPNQPPSNYHPFPAYY</sequence>
<dbReference type="PANTHER" id="PTHR16515">
    <property type="entry name" value="PR DOMAIN ZINC FINGER PROTEIN"/>
    <property type="match status" value="1"/>
</dbReference>
<dbReference type="GO" id="GO:0003677">
    <property type="term" value="F:DNA binding"/>
    <property type="evidence" value="ECO:0007669"/>
    <property type="project" value="UniProtKB-KW"/>
</dbReference>
<evidence type="ECO:0000256" key="8">
    <source>
        <dbReference type="ARBA" id="ARBA00023163"/>
    </source>
</evidence>
<keyword evidence="4" id="KW-0863">Zinc-finger</keyword>
<feature type="domain" description="C2H2-type" evidence="11">
    <location>
        <begin position="731"/>
        <end position="758"/>
    </location>
</feature>